<keyword evidence="3" id="KW-0747">Spliceosome</keyword>
<protein>
    <recommendedName>
        <fullName evidence="8">SURP motif domain-containing protein</fullName>
    </recommendedName>
</protein>
<keyword evidence="2" id="KW-0507">mRNA processing</keyword>
<feature type="compositionally biased region" description="Basic and acidic residues" evidence="7">
    <location>
        <begin position="484"/>
        <end position="502"/>
    </location>
</feature>
<keyword evidence="10" id="KW-1185">Reference proteome</keyword>
<dbReference type="SMART" id="SM00648">
    <property type="entry name" value="SWAP"/>
    <property type="match status" value="2"/>
</dbReference>
<feature type="region of interest" description="Disordered" evidence="7">
    <location>
        <begin position="476"/>
        <end position="502"/>
    </location>
</feature>
<dbReference type="GO" id="GO:0071013">
    <property type="term" value="C:catalytic step 2 spliceosome"/>
    <property type="evidence" value="ECO:0007669"/>
    <property type="project" value="TreeGrafter"/>
</dbReference>
<name>A0A1E4TSY9_PACTA</name>
<dbReference type="AlphaFoldDB" id="A0A1E4TSY9"/>
<dbReference type="OrthoDB" id="447637at2759"/>
<evidence type="ECO:0000256" key="2">
    <source>
        <dbReference type="ARBA" id="ARBA00022664"/>
    </source>
</evidence>
<keyword evidence="5" id="KW-0508">mRNA splicing</keyword>
<sequence>MSEEVVPEEIILPPGEIREIIDKTASYVFRNGPSFEIRVREKEFNNKKFSFLMQTDAYFSYYQWKLNQYKEGKVDNQKISEKVDGNNVVAADSNVVDSKDVIPEPDALEFCCDLLPMSSLDLDVIKMTAFFIAKNGSSFIDQVLRKTSDEASQFEFLNANHSFRKIFDSYVLQYEKILKPSEKLINKIEEGLKNPYNVLERAFQRAEYEVKNEVEKAAKEEQIAKKELEFASIDWQDFTIVETIEFDEADKVSELPLPLSLADLQYRSLAQKKANSLLEEAPPDFEENAENIIETIPPTQIEKDKNITINSTHTNNNGDIKEETQETSTPVTAANSISAPQKIARPVPRSMNIRTPGSSRRMRGTDNATSEATNAQEKMIRCPLTHKLIPESKFEQHIQIVLRDPRYKEEKSRFENKMRTTNLTTENVLENIRNIVNSTSRKRENEVDEKLNKVKKAKTVQWDGYKSSIGYVKEQAHSNIDIEDEKRKQKERREREQKIGPH</sequence>
<dbReference type="Pfam" id="PF12230">
    <property type="entry name" value="PRP21_like_P"/>
    <property type="match status" value="1"/>
</dbReference>
<evidence type="ECO:0000256" key="4">
    <source>
        <dbReference type="ARBA" id="ARBA00022737"/>
    </source>
</evidence>
<dbReference type="InterPro" id="IPR045146">
    <property type="entry name" value="SF3A1"/>
</dbReference>
<evidence type="ECO:0000256" key="1">
    <source>
        <dbReference type="ARBA" id="ARBA00004123"/>
    </source>
</evidence>
<dbReference type="FunFam" id="1.10.10.790:FF:000002">
    <property type="entry name" value="Splicing factor 3A subunit 1"/>
    <property type="match status" value="1"/>
</dbReference>
<dbReference type="InterPro" id="IPR022030">
    <property type="entry name" value="SF3A1_dom"/>
</dbReference>
<feature type="compositionally biased region" description="Polar residues" evidence="7">
    <location>
        <begin position="366"/>
        <end position="375"/>
    </location>
</feature>
<feature type="region of interest" description="Disordered" evidence="7">
    <location>
        <begin position="309"/>
        <end position="332"/>
    </location>
</feature>
<gene>
    <name evidence="9" type="ORF">PACTADRAFT_76458</name>
</gene>
<dbReference type="InterPro" id="IPR035967">
    <property type="entry name" value="SWAP/Surp_sf"/>
</dbReference>
<evidence type="ECO:0000259" key="8">
    <source>
        <dbReference type="PROSITE" id="PS50128"/>
    </source>
</evidence>
<dbReference type="PANTHER" id="PTHR15316:SF1">
    <property type="entry name" value="SPLICING FACTOR 3A SUBUNIT 1"/>
    <property type="match status" value="1"/>
</dbReference>
<evidence type="ECO:0000313" key="9">
    <source>
        <dbReference type="EMBL" id="ODV94856.1"/>
    </source>
</evidence>
<organism evidence="9 10">
    <name type="scientific">Pachysolen tannophilus NRRL Y-2460</name>
    <dbReference type="NCBI Taxonomy" id="669874"/>
    <lineage>
        <taxon>Eukaryota</taxon>
        <taxon>Fungi</taxon>
        <taxon>Dikarya</taxon>
        <taxon>Ascomycota</taxon>
        <taxon>Saccharomycotina</taxon>
        <taxon>Pichiomycetes</taxon>
        <taxon>Pachysolenaceae</taxon>
        <taxon>Pachysolen</taxon>
    </lineage>
</organism>
<accession>A0A1E4TSY9</accession>
<dbReference type="GO" id="GO:0003723">
    <property type="term" value="F:RNA binding"/>
    <property type="evidence" value="ECO:0007669"/>
    <property type="project" value="InterPro"/>
</dbReference>
<dbReference type="PROSITE" id="PS50128">
    <property type="entry name" value="SURP"/>
    <property type="match status" value="2"/>
</dbReference>
<feature type="region of interest" description="Disordered" evidence="7">
    <location>
        <begin position="349"/>
        <end position="375"/>
    </location>
</feature>
<evidence type="ECO:0000256" key="6">
    <source>
        <dbReference type="ARBA" id="ARBA00023242"/>
    </source>
</evidence>
<evidence type="ECO:0000313" key="10">
    <source>
        <dbReference type="Proteomes" id="UP000094236"/>
    </source>
</evidence>
<keyword evidence="6" id="KW-0539">Nucleus</keyword>
<evidence type="ECO:0000256" key="5">
    <source>
        <dbReference type="ARBA" id="ARBA00023187"/>
    </source>
</evidence>
<dbReference type="GO" id="GO:0045292">
    <property type="term" value="P:mRNA cis splicing, via spliceosome"/>
    <property type="evidence" value="ECO:0007669"/>
    <property type="project" value="InterPro"/>
</dbReference>
<comment type="subcellular location">
    <subcellularLocation>
        <location evidence="1">Nucleus</location>
    </subcellularLocation>
</comment>
<dbReference type="Pfam" id="PF01805">
    <property type="entry name" value="Surp"/>
    <property type="match status" value="2"/>
</dbReference>
<evidence type="ECO:0000256" key="7">
    <source>
        <dbReference type="SAM" id="MobiDB-lite"/>
    </source>
</evidence>
<dbReference type="STRING" id="669874.A0A1E4TSY9"/>
<dbReference type="SUPFAM" id="SSF109905">
    <property type="entry name" value="Surp module (SWAP domain)"/>
    <property type="match status" value="2"/>
</dbReference>
<dbReference type="PANTHER" id="PTHR15316">
    <property type="entry name" value="SPLICEOSOME ASSOCIATED PROTEIN 114/SWAP SPLICING FACTOR-RELATED"/>
    <property type="match status" value="1"/>
</dbReference>
<feature type="domain" description="SURP motif" evidence="8">
    <location>
        <begin position="20"/>
        <end position="62"/>
    </location>
</feature>
<dbReference type="Proteomes" id="UP000094236">
    <property type="component" value="Unassembled WGS sequence"/>
</dbReference>
<keyword evidence="4" id="KW-0677">Repeat</keyword>
<dbReference type="InterPro" id="IPR000061">
    <property type="entry name" value="Surp"/>
</dbReference>
<reference evidence="10" key="1">
    <citation type="submission" date="2016-05" db="EMBL/GenBank/DDBJ databases">
        <title>Comparative genomics of biotechnologically important yeasts.</title>
        <authorList>
            <consortium name="DOE Joint Genome Institute"/>
            <person name="Riley R."/>
            <person name="Haridas S."/>
            <person name="Wolfe K.H."/>
            <person name="Lopes M.R."/>
            <person name="Hittinger C.T."/>
            <person name="Goker M."/>
            <person name="Salamov A."/>
            <person name="Wisecaver J."/>
            <person name="Long T.M."/>
            <person name="Aerts A.L."/>
            <person name="Barry K."/>
            <person name="Choi C."/>
            <person name="Clum A."/>
            <person name="Coughlan A.Y."/>
            <person name="Deshpande S."/>
            <person name="Douglass A.P."/>
            <person name="Hanson S.J."/>
            <person name="Klenk H.-P."/>
            <person name="Labutti K."/>
            <person name="Lapidus A."/>
            <person name="Lindquist E."/>
            <person name="Lipzen A."/>
            <person name="Meier-Kolthoff J.P."/>
            <person name="Ohm R.A."/>
            <person name="Otillar R.P."/>
            <person name="Pangilinan J."/>
            <person name="Peng Y."/>
            <person name="Rokas A."/>
            <person name="Rosa C.A."/>
            <person name="Scheuner C."/>
            <person name="Sibirny A.A."/>
            <person name="Slot J.C."/>
            <person name="Stielow J.B."/>
            <person name="Sun H."/>
            <person name="Kurtzman C.P."/>
            <person name="Blackwell M."/>
            <person name="Grigoriev I.V."/>
            <person name="Jeffries T.W."/>
        </authorList>
    </citation>
    <scope>NUCLEOTIDE SEQUENCE [LARGE SCALE GENOMIC DNA]</scope>
    <source>
        <strain evidence="10">NRRL Y-2460</strain>
    </source>
</reference>
<dbReference type="GO" id="GO:0071004">
    <property type="term" value="C:U2-type prespliceosome"/>
    <property type="evidence" value="ECO:0007669"/>
    <property type="project" value="TreeGrafter"/>
</dbReference>
<dbReference type="Gene3D" id="1.10.10.790">
    <property type="entry name" value="Surp module"/>
    <property type="match status" value="2"/>
</dbReference>
<dbReference type="GO" id="GO:0000381">
    <property type="term" value="P:regulation of alternative mRNA splicing, via spliceosome"/>
    <property type="evidence" value="ECO:0007669"/>
    <property type="project" value="TreeGrafter"/>
</dbReference>
<evidence type="ECO:0000256" key="3">
    <source>
        <dbReference type="ARBA" id="ARBA00022728"/>
    </source>
</evidence>
<proteinExistence type="predicted"/>
<dbReference type="EMBL" id="KV454015">
    <property type="protein sequence ID" value="ODV94856.1"/>
    <property type="molecule type" value="Genomic_DNA"/>
</dbReference>
<dbReference type="GO" id="GO:0005686">
    <property type="term" value="C:U2 snRNP"/>
    <property type="evidence" value="ECO:0007669"/>
    <property type="project" value="TreeGrafter"/>
</dbReference>
<feature type="domain" description="SURP motif" evidence="8">
    <location>
        <begin position="124"/>
        <end position="167"/>
    </location>
</feature>